<dbReference type="Gene3D" id="3.40.50.300">
    <property type="entry name" value="P-loop containing nucleotide triphosphate hydrolases"/>
    <property type="match status" value="1"/>
</dbReference>
<dbReference type="InterPro" id="IPR036038">
    <property type="entry name" value="Aminotransferase-like"/>
</dbReference>
<dbReference type="SUPFAM" id="SSF47895">
    <property type="entry name" value="Transducin (alpha subunit), insertion domain"/>
    <property type="match status" value="1"/>
</dbReference>
<dbReference type="PANTHER" id="PTHR10218">
    <property type="entry name" value="GTP-BINDING PROTEIN ALPHA SUBUNIT"/>
    <property type="match status" value="1"/>
</dbReference>
<dbReference type="Pfam" id="PF00503">
    <property type="entry name" value="G-alpha"/>
    <property type="match status" value="1"/>
</dbReference>
<dbReference type="InterPro" id="IPR027417">
    <property type="entry name" value="P-loop_NTPase"/>
</dbReference>
<name>A0ABR1PL52_DIAER</name>
<feature type="compositionally biased region" description="Polar residues" evidence="4">
    <location>
        <begin position="58"/>
        <end position="80"/>
    </location>
</feature>
<evidence type="ECO:0000313" key="5">
    <source>
        <dbReference type="EMBL" id="KAK7739414.1"/>
    </source>
</evidence>
<protein>
    <recommendedName>
        <fullName evidence="7">Branched-chain amino acid aminotransferase</fullName>
    </recommendedName>
</protein>
<keyword evidence="6" id="KW-1185">Reference proteome</keyword>
<proteinExistence type="predicted"/>
<dbReference type="SUPFAM" id="SSF56752">
    <property type="entry name" value="D-aminoacid aminotransferase-like PLP-dependent enzymes"/>
    <property type="match status" value="1"/>
</dbReference>
<dbReference type="InterPro" id="IPR043132">
    <property type="entry name" value="BCAT-like_C"/>
</dbReference>
<dbReference type="Pfam" id="PF01063">
    <property type="entry name" value="Aminotran_4"/>
    <property type="match status" value="1"/>
</dbReference>
<gene>
    <name evidence="5" type="ORF">SLS63_001758</name>
</gene>
<keyword evidence="2" id="KW-0342">GTP-binding</keyword>
<evidence type="ECO:0000256" key="4">
    <source>
        <dbReference type="SAM" id="MobiDB-lite"/>
    </source>
</evidence>
<dbReference type="SMART" id="SM00275">
    <property type="entry name" value="G_alpha"/>
    <property type="match status" value="1"/>
</dbReference>
<accession>A0ABR1PL52</accession>
<dbReference type="InterPro" id="IPR001019">
    <property type="entry name" value="Gprotein_alpha_su"/>
</dbReference>
<sequence>MVHSGDSGSLKSARTEDLKTVHAQFDFDPQVFNSRAYQVATRVNMIDALTDSKRRGISHSTHISGGPLQNASDSNEASQETGTGIAITTAMDVLSETDREYLLERSEDTNSDPQIPTGSLVRAADADSELPDFVIHTPDTLALLTIQMGQAARAKKITPSLKSQALPPVKGLAHDGISKPSPHLWRLFRARQQLATRVQTLSTLMKPMDVNVVILGISESGKSTLAKAARAGHGDIDEPWRRLHIDNIFSNTITSLRWLTFMTQQKLQETDSSPQPRSLHDAFTAGARFIGELDSVDSPRRSLETIAFAAKALWNHPYVHETFKSSGTEQLRHPQRIPVDLPMYLPDCAEHFLNSIERIFKSDYLPSVEDIMWAHTRTTGSWKWQFLIDGTNYHFCDVGGVRSERKKWVQVFQDVNMMVFTLDVSCYHQALNEDPQTNRMSEQFVMWEQIANSRWFTGTRIVVLLTKEDKLTPDRLKRHPFKSQFDDYNGSPESAEDVIKYIIWRLDGLRPYTFNLVPCHSAKMSSMNGIFAGYQQRKGILESSTNPFAKGIAWIEGQLTPLSEARIPLLDQGFLHSDLTYDVPSVWDGRFFRLDDHITRLEASCSKLRLRLPLPREEVKKTLVDMVAKSGIRDAFVELIVTRGVRGVRGQKLEDLSNNLYMFIMPFIWVMEPEMQHNGGSAIIARTVRRVPPGAIDPTVKNLQWGDLTRGMFEAADRGATHPFLTDGDGNLTEGSGFNICIVKDGTIYTPDRGVLEGVTRKSVFDAAKVHDIPVRMEVVPVETAYQCDEIFMCTTAGGIMPITSLDGQPVKGGKVGPITKKIWDTYWAMHYDPTYSFEIDYSAV</sequence>
<organism evidence="5 6">
    <name type="scientific">Diaporthe eres</name>
    <name type="common">Phomopsis oblonga</name>
    <dbReference type="NCBI Taxonomy" id="83184"/>
    <lineage>
        <taxon>Eukaryota</taxon>
        <taxon>Fungi</taxon>
        <taxon>Dikarya</taxon>
        <taxon>Ascomycota</taxon>
        <taxon>Pezizomycotina</taxon>
        <taxon>Sordariomycetes</taxon>
        <taxon>Sordariomycetidae</taxon>
        <taxon>Diaporthales</taxon>
        <taxon>Diaporthaceae</taxon>
        <taxon>Diaporthe</taxon>
        <taxon>Diaporthe eres species complex</taxon>
    </lineage>
</organism>
<dbReference type="InterPro" id="IPR011025">
    <property type="entry name" value="GproteinA_insert"/>
</dbReference>
<feature type="region of interest" description="Disordered" evidence="4">
    <location>
        <begin position="57"/>
        <end position="80"/>
    </location>
</feature>
<keyword evidence="1" id="KW-0547">Nucleotide-binding</keyword>
<dbReference type="PANTHER" id="PTHR10218:SF360">
    <property type="entry name" value="GUANINE NUCLEOTIDE-BINDING PROTEIN SUBUNIT ALPHA HOMOLOG"/>
    <property type="match status" value="1"/>
</dbReference>
<comment type="caution">
    <text evidence="5">The sequence shown here is derived from an EMBL/GenBank/DDBJ whole genome shotgun (WGS) entry which is preliminary data.</text>
</comment>
<dbReference type="InterPro" id="IPR001544">
    <property type="entry name" value="Aminotrans_IV"/>
</dbReference>
<evidence type="ECO:0000256" key="3">
    <source>
        <dbReference type="ARBA" id="ARBA00023224"/>
    </source>
</evidence>
<reference evidence="5 6" key="1">
    <citation type="submission" date="2024-02" db="EMBL/GenBank/DDBJ databases">
        <title>De novo assembly and annotation of 12 fungi associated with fruit tree decline syndrome in Ontario, Canada.</title>
        <authorList>
            <person name="Sulman M."/>
            <person name="Ellouze W."/>
            <person name="Ilyukhin E."/>
        </authorList>
    </citation>
    <scope>NUCLEOTIDE SEQUENCE [LARGE SCALE GENOMIC DNA]</scope>
    <source>
        <strain evidence="5 6">M169</strain>
    </source>
</reference>
<dbReference type="Gene3D" id="3.20.10.10">
    <property type="entry name" value="D-amino Acid Aminotransferase, subunit A, domain 2"/>
    <property type="match status" value="1"/>
</dbReference>
<dbReference type="Proteomes" id="UP001430848">
    <property type="component" value="Unassembled WGS sequence"/>
</dbReference>
<dbReference type="SUPFAM" id="SSF52540">
    <property type="entry name" value="P-loop containing nucleoside triphosphate hydrolases"/>
    <property type="match status" value="1"/>
</dbReference>
<dbReference type="PRINTS" id="PR00318">
    <property type="entry name" value="GPROTEINA"/>
</dbReference>
<evidence type="ECO:0000256" key="2">
    <source>
        <dbReference type="ARBA" id="ARBA00023134"/>
    </source>
</evidence>
<dbReference type="InterPro" id="IPR043131">
    <property type="entry name" value="BCAT-like_N"/>
</dbReference>
<dbReference type="EMBL" id="JAKNSF020000004">
    <property type="protein sequence ID" value="KAK7739414.1"/>
    <property type="molecule type" value="Genomic_DNA"/>
</dbReference>
<evidence type="ECO:0008006" key="7">
    <source>
        <dbReference type="Google" id="ProtNLM"/>
    </source>
</evidence>
<evidence type="ECO:0000313" key="6">
    <source>
        <dbReference type="Proteomes" id="UP001430848"/>
    </source>
</evidence>
<dbReference type="PROSITE" id="PS51882">
    <property type="entry name" value="G_ALPHA"/>
    <property type="match status" value="1"/>
</dbReference>
<dbReference type="Gene3D" id="3.30.470.10">
    <property type="match status" value="1"/>
</dbReference>
<keyword evidence="3" id="KW-0807">Transducer</keyword>
<evidence type="ECO:0000256" key="1">
    <source>
        <dbReference type="ARBA" id="ARBA00022741"/>
    </source>
</evidence>
<dbReference type="Gene3D" id="1.10.400.10">
    <property type="entry name" value="GI Alpha 1, domain 2-like"/>
    <property type="match status" value="1"/>
</dbReference>